<dbReference type="InterPro" id="IPR034768">
    <property type="entry name" value="4FE4S_WBL"/>
</dbReference>
<keyword evidence="3" id="KW-1185">Reference proteome</keyword>
<evidence type="ECO:0000259" key="1">
    <source>
        <dbReference type="Pfam" id="PF02467"/>
    </source>
</evidence>
<reference evidence="2 3" key="1">
    <citation type="submission" date="2020-09" db="EMBL/GenBank/DDBJ databases">
        <title>Biosynthesis of the nuclear factor of activated T cells inhibitor NFAT-133 and its congeners in Streptomyces pactum.</title>
        <authorList>
            <person name="Zhou W."/>
            <person name="Posri P."/>
            <person name="Abugrain M.E."/>
            <person name="Weisberg A.J."/>
            <person name="Chang J.H."/>
            <person name="Mahmud T."/>
        </authorList>
    </citation>
    <scope>NUCLEOTIDE SEQUENCE [LARGE SCALE GENOMIC DNA]</scope>
    <source>
        <strain evidence="2 3">ATCC 27456</strain>
    </source>
</reference>
<dbReference type="Pfam" id="PF02467">
    <property type="entry name" value="Whib"/>
    <property type="match status" value="1"/>
</dbReference>
<accession>A0ABS0NUC0</accession>
<sequence>MPLNTDWRARAVCKDENPELFFPIGNTGSALWQVEEAKAMCRLHGRCGWAWRCAWRGAAGQ</sequence>
<comment type="caution">
    <text evidence="2">The sequence shown here is derived from an EMBL/GenBank/DDBJ whole genome shotgun (WGS) entry which is preliminary data.</text>
</comment>
<evidence type="ECO:0000313" key="2">
    <source>
        <dbReference type="EMBL" id="MBH5338796.1"/>
    </source>
</evidence>
<dbReference type="EMBL" id="JACYXC010000002">
    <property type="protein sequence ID" value="MBH5338796.1"/>
    <property type="molecule type" value="Genomic_DNA"/>
</dbReference>
<dbReference type="Proteomes" id="UP000807371">
    <property type="component" value="Unassembled WGS sequence"/>
</dbReference>
<organism evidence="2 3">
    <name type="scientific">Streptomyces pactum</name>
    <dbReference type="NCBI Taxonomy" id="68249"/>
    <lineage>
        <taxon>Bacteria</taxon>
        <taxon>Bacillati</taxon>
        <taxon>Actinomycetota</taxon>
        <taxon>Actinomycetes</taxon>
        <taxon>Kitasatosporales</taxon>
        <taxon>Streptomycetaceae</taxon>
        <taxon>Streptomyces</taxon>
    </lineage>
</organism>
<name>A0ABS0NUC0_9ACTN</name>
<protein>
    <submittedName>
        <fullName evidence="2">WhiB family transcriptional regulator</fullName>
    </submittedName>
</protein>
<evidence type="ECO:0000313" key="3">
    <source>
        <dbReference type="Proteomes" id="UP000807371"/>
    </source>
</evidence>
<proteinExistence type="predicted"/>
<feature type="domain" description="4Fe-4S Wbl-type" evidence="1">
    <location>
        <begin position="7"/>
        <end position="54"/>
    </location>
</feature>
<gene>
    <name evidence="2" type="ORF">IHE55_30065</name>
</gene>